<comment type="caution">
    <text evidence="3">The sequence shown here is derived from an EMBL/GenBank/DDBJ whole genome shotgun (WGS) entry which is preliminary data.</text>
</comment>
<reference evidence="3 4" key="1">
    <citation type="journal article" date="2018" name="MBio">
        <title>Comparative Genomics Reveals the Core Gene Toolbox for the Fungus-Insect Symbiosis.</title>
        <authorList>
            <person name="Wang Y."/>
            <person name="Stata M."/>
            <person name="Wang W."/>
            <person name="Stajich J.E."/>
            <person name="White M.M."/>
            <person name="Moncalvo J.M."/>
        </authorList>
    </citation>
    <scope>NUCLEOTIDE SEQUENCE [LARGE SCALE GENOMIC DNA]</scope>
    <source>
        <strain evidence="3 4">SWE-8-4</strain>
    </source>
</reference>
<evidence type="ECO:0000256" key="2">
    <source>
        <dbReference type="SAM" id="MobiDB-lite"/>
    </source>
</evidence>
<evidence type="ECO:0000256" key="1">
    <source>
        <dbReference type="SAM" id="Coils"/>
    </source>
</evidence>
<protein>
    <submittedName>
        <fullName evidence="3">Uncharacterized protein</fullName>
    </submittedName>
</protein>
<organism evidence="3 4">
    <name type="scientific">Smittium simulii</name>
    <dbReference type="NCBI Taxonomy" id="133385"/>
    <lineage>
        <taxon>Eukaryota</taxon>
        <taxon>Fungi</taxon>
        <taxon>Fungi incertae sedis</taxon>
        <taxon>Zoopagomycota</taxon>
        <taxon>Kickxellomycotina</taxon>
        <taxon>Harpellomycetes</taxon>
        <taxon>Harpellales</taxon>
        <taxon>Legeriomycetaceae</taxon>
        <taxon>Smittium</taxon>
    </lineage>
</organism>
<evidence type="ECO:0000313" key="3">
    <source>
        <dbReference type="EMBL" id="PVU97623.1"/>
    </source>
</evidence>
<evidence type="ECO:0000313" key="4">
    <source>
        <dbReference type="Proteomes" id="UP000245383"/>
    </source>
</evidence>
<dbReference type="STRING" id="133385.A0A2T9YZ54"/>
<dbReference type="Pfam" id="PF10257">
    <property type="entry name" value="RAI16-like"/>
    <property type="match status" value="1"/>
</dbReference>
<dbReference type="InterPro" id="IPR019384">
    <property type="entry name" value="FHIP"/>
</dbReference>
<feature type="coiled-coil region" evidence="1">
    <location>
        <begin position="1175"/>
        <end position="1202"/>
    </location>
</feature>
<dbReference type="Proteomes" id="UP000245383">
    <property type="component" value="Unassembled WGS sequence"/>
</dbReference>
<feature type="compositionally biased region" description="Basic and acidic residues" evidence="2">
    <location>
        <begin position="1322"/>
        <end position="1333"/>
    </location>
</feature>
<dbReference type="EMBL" id="MBFR01000009">
    <property type="protein sequence ID" value="PVU97623.1"/>
    <property type="molecule type" value="Genomic_DNA"/>
</dbReference>
<keyword evidence="4" id="KW-1185">Reference proteome</keyword>
<feature type="region of interest" description="Disordered" evidence="2">
    <location>
        <begin position="1074"/>
        <end position="1095"/>
    </location>
</feature>
<dbReference type="PANTHER" id="PTHR21705:SF11">
    <property type="entry name" value="FHIP FAMILY PROTEIN CG3558"/>
    <property type="match status" value="1"/>
</dbReference>
<sequence length="1409" mass="158903">MEYFRALSNTIAKPKKKAPALKQFEQFEKAWKDILSSEERTPDSVIIKTSIPQNIQILCDSLLQEEVRRKDSGDNTTGACMEFFLKNNLLGKLVQLAEPDLPRGFRCEVMRSISNLVNLLDESFLQHKNVHNPILHIFKRYSARPRVAIDYSEPSTMALKKTTTYHSPTHNNFNDPLLILSEKVGLSTVNSSFSIKRNKTSKLGMRGWAPATEVWQTTGHKRDVWEKSQFEYHEQDFVELMYIVSSKVHGYPYILSLFFYDKHWKSSLVSESSLDSQPTSIDNYLKSNSTTISKPASINSLNIKPTAEQSEIDTKTKNIPPSLSSNKTIHQSQYSLLQKNLFSTDLRFEFNLFANLLKYIYYDGKIGDYSRTAILFLLELAFPLPNPSNDNTFFNSHIHLETYIIQESGFASVICASLGAVYSQLPPRISLSRKKSPIVPLQESKISADIQNATELSFSNSPNSFKKKIHSHTVSTQSQEFINKINSFSQILNFIQDLYYRTPSPTIKESILQNFQDNFLATILYPSILESNDNDGSSVAVMIYLDKMLKVFNHPDLGSLILNFFNGEPDSTTEPSITPLNLSQINPSLSENNRVIQPIERRDSTFKFTLRDLICTNIQPNASSDSLIVALKLLKTILVHWCPYTINSLIEFEPVSFSNISHPWLANFSIAIIIHKRELEMYGELVMNLENGSKTKSHNRLGIKNNSFYNNCEVSDSNNSDSGANAVLSATNQIISPANSSDASNFELSNSSKLHFTPNSSNFNDQDVVSNNISTSKFNVPQNLSFYRGFDLYLNDASEKLLSHLKIHQNVTNCQSHSKKKISTLSAKNNIDIVNFNNNDTDASLNISTVESETDKTDIINNKSYDFYNPEENFMNYLATSEYSFSERMKIKNSDPLIRNLVNLLSRYFSLSSECNLALTGVIAALISCPLTTPDSWLTFDINSLLRETLKQPWERWVAVSEHKANSLSVLNGLNNFSNDKTYSTHTLKPDTTNITDGNFDINSETNKFTSDNSINQNLSDSSFSIRNSSTTETECSIDDFSKLKAQSAILAEKVKKDLAPIIQSDFHVNSLKKSRDSSNQTTVSFEANPSNNMIEGDEMMKKSFNDTKSSELEYTESDIDNFISSNPFPGFEDFKLDMNLEKSVAALPNGAAQPLLYAVLSSIVNQAASLIPYVPDYKKRLKRARNQLNQFESNKQNDLKKSENLRTNMNTNAETNTDSIQSKPLLAENLTINTVRDNSEISNDTFDDESKISSVINSLSSFVISSYSIQNYENKNIAENNEIKNSIGNPVVTSEDRSKSQETNATDGYANKKSNNDESDENSKPDKADSRITNDANSNQHRYDLQCSNSTITRSSSKKSTKLGSMPPPNTNMMELIENIIILQESIKEIVAYLQIRRENGYDDQSII</sequence>
<dbReference type="PANTHER" id="PTHR21705">
    <property type="entry name" value="RAI16 PROTEIN-RELATED"/>
    <property type="match status" value="1"/>
</dbReference>
<proteinExistence type="predicted"/>
<dbReference type="OrthoDB" id="5350595at2759"/>
<gene>
    <name evidence="3" type="ORF">BB561_000428</name>
</gene>
<feature type="compositionally biased region" description="Polar residues" evidence="2">
    <location>
        <begin position="1078"/>
        <end position="1094"/>
    </location>
</feature>
<feature type="region of interest" description="Disordered" evidence="2">
    <location>
        <begin position="1288"/>
        <end position="1371"/>
    </location>
</feature>
<accession>A0A2T9YZ54</accession>
<name>A0A2T9YZ54_9FUNG</name>
<keyword evidence="1" id="KW-0175">Coiled coil</keyword>